<dbReference type="InterPro" id="IPR044081">
    <property type="entry name" value="DUF5776"/>
</dbReference>
<gene>
    <name evidence="2" type="ORF">HMPREF9104_02426</name>
</gene>
<evidence type="ECO:0000313" key="3">
    <source>
        <dbReference type="Proteomes" id="UP000005025"/>
    </source>
</evidence>
<feature type="domain" description="DUF5776" evidence="1">
    <location>
        <begin position="13"/>
        <end position="45"/>
    </location>
</feature>
<dbReference type="HOGENOM" id="CLU_160621_0_0_9"/>
<dbReference type="Proteomes" id="UP000005025">
    <property type="component" value="Unassembled WGS sequence"/>
</dbReference>
<protein>
    <recommendedName>
        <fullName evidence="1">DUF5776 domain-containing protein</fullName>
    </recommendedName>
</protein>
<dbReference type="EMBL" id="AGRJ01000211">
    <property type="protein sequence ID" value="EHO49714.1"/>
    <property type="molecule type" value="Genomic_DNA"/>
</dbReference>
<sequence>MKKYVVKNRTTAPTFTVVAKAKSANGAARYKLSDGTYITANKKYVANLYWQTKHSKVYAAKKTGLNEYKNTTLSKRNQVRHVKKGQVLHVKKIVKHGSTTRFQLTNGNYISGNKQMTSLIEP</sequence>
<accession>H1LII5</accession>
<name>H1LII5_9LACO</name>
<dbReference type="AlphaFoldDB" id="H1LII5"/>
<evidence type="ECO:0000259" key="1">
    <source>
        <dbReference type="Pfam" id="PF19087"/>
    </source>
</evidence>
<dbReference type="PATRIC" id="fig|797516.3.peg.2176"/>
<feature type="domain" description="DUF5776" evidence="1">
    <location>
        <begin position="49"/>
        <end position="115"/>
    </location>
</feature>
<comment type="caution">
    <text evidence="2">The sequence shown here is derived from an EMBL/GenBank/DDBJ whole genome shotgun (WGS) entry which is preliminary data.</text>
</comment>
<dbReference type="Pfam" id="PF19087">
    <property type="entry name" value="DUF5776"/>
    <property type="match status" value="2"/>
</dbReference>
<reference evidence="2 3" key="1">
    <citation type="submission" date="2011-09" db="EMBL/GenBank/DDBJ databases">
        <authorList>
            <person name="Weinstock G."/>
            <person name="Sodergren E."/>
            <person name="Clifton S."/>
            <person name="Fulton L."/>
            <person name="Fulton B."/>
            <person name="Courtney L."/>
            <person name="Fronick C."/>
            <person name="Harrison M."/>
            <person name="Strong C."/>
            <person name="Farmer C."/>
            <person name="Delahaunty K."/>
            <person name="Markovic C."/>
            <person name="Hall O."/>
            <person name="Minx P."/>
            <person name="Tomlinson C."/>
            <person name="Mitreva M."/>
            <person name="Hou S."/>
            <person name="Chen J."/>
            <person name="Wollam A."/>
            <person name="Pepin K.H."/>
            <person name="Johnson M."/>
            <person name="Bhonagiri V."/>
            <person name="Zhang X."/>
            <person name="Suruliraj S."/>
            <person name="Warren W."/>
            <person name="Chinwalla A."/>
            <person name="Mardis E.R."/>
            <person name="Wilson R.K."/>
        </authorList>
    </citation>
    <scope>NUCLEOTIDE SEQUENCE [LARGE SCALE GENOMIC DNA]</scope>
    <source>
        <strain evidence="2 3">F0435</strain>
    </source>
</reference>
<evidence type="ECO:0000313" key="2">
    <source>
        <dbReference type="EMBL" id="EHO49714.1"/>
    </source>
</evidence>
<organism evidence="2 3">
    <name type="scientific">Lentilactobacillus kisonensis F0435</name>
    <dbReference type="NCBI Taxonomy" id="797516"/>
    <lineage>
        <taxon>Bacteria</taxon>
        <taxon>Bacillati</taxon>
        <taxon>Bacillota</taxon>
        <taxon>Bacilli</taxon>
        <taxon>Lactobacillales</taxon>
        <taxon>Lactobacillaceae</taxon>
        <taxon>Lentilactobacillus</taxon>
    </lineage>
</organism>
<dbReference type="STRING" id="797516.HMPREF9104_02426"/>
<proteinExistence type="predicted"/>